<dbReference type="Proteomes" id="UP001497444">
    <property type="component" value="Chromosome 14"/>
</dbReference>
<evidence type="ECO:0000313" key="2">
    <source>
        <dbReference type="Proteomes" id="UP001497444"/>
    </source>
</evidence>
<gene>
    <name evidence="1" type="ORF">CSSPJE1EN1_LOCUS7337</name>
</gene>
<proteinExistence type="predicted"/>
<evidence type="ECO:0000313" key="1">
    <source>
        <dbReference type="EMBL" id="CAK9261859.1"/>
    </source>
</evidence>
<protein>
    <submittedName>
        <fullName evidence="1">Uncharacterized protein</fullName>
    </submittedName>
</protein>
<name>A0ABP0W505_9BRYO</name>
<accession>A0ABP0W505</accession>
<sequence>MKSHYNTLNPKLFFFFMNPKLLFFMNQCQAETQSLLLHECQDPLLHIESQFLLLYESQALLLLLLLLHGTQVASHGFL</sequence>
<organism evidence="1 2">
    <name type="scientific">Sphagnum jensenii</name>
    <dbReference type="NCBI Taxonomy" id="128206"/>
    <lineage>
        <taxon>Eukaryota</taxon>
        <taxon>Viridiplantae</taxon>
        <taxon>Streptophyta</taxon>
        <taxon>Embryophyta</taxon>
        <taxon>Bryophyta</taxon>
        <taxon>Sphagnophytina</taxon>
        <taxon>Sphagnopsida</taxon>
        <taxon>Sphagnales</taxon>
        <taxon>Sphagnaceae</taxon>
        <taxon>Sphagnum</taxon>
    </lineage>
</organism>
<keyword evidence="2" id="KW-1185">Reference proteome</keyword>
<reference evidence="1" key="1">
    <citation type="submission" date="2024-02" db="EMBL/GenBank/DDBJ databases">
        <authorList>
            <consortium name="ELIXIR-Norway"/>
            <consortium name="Elixir Norway"/>
        </authorList>
    </citation>
    <scope>NUCLEOTIDE SEQUENCE</scope>
</reference>
<dbReference type="EMBL" id="OZ020109">
    <property type="protein sequence ID" value="CAK9261859.1"/>
    <property type="molecule type" value="Genomic_DNA"/>
</dbReference>